<accession>A0A939DG71</accession>
<name>A0A939DG71_9GAMM</name>
<feature type="domain" description="ChsH2 rubredoxin-like zinc ribbon" evidence="1">
    <location>
        <begin position="357"/>
        <end position="383"/>
    </location>
</feature>
<dbReference type="Proteomes" id="UP000664303">
    <property type="component" value="Unassembled WGS sequence"/>
</dbReference>
<protein>
    <recommendedName>
        <fullName evidence="1">ChsH2 rubredoxin-like zinc ribbon domain-containing protein</fullName>
    </recommendedName>
</protein>
<proteinExistence type="predicted"/>
<comment type="caution">
    <text evidence="2">The sequence shown here is derived from an EMBL/GenBank/DDBJ whole genome shotgun (WGS) entry which is preliminary data.</text>
</comment>
<dbReference type="GO" id="GO:0044550">
    <property type="term" value="P:secondary metabolite biosynthetic process"/>
    <property type="evidence" value="ECO:0007669"/>
    <property type="project" value="TreeGrafter"/>
</dbReference>
<dbReference type="EMBL" id="JAFKCZ010000006">
    <property type="protein sequence ID" value="MBN7796917.1"/>
    <property type="molecule type" value="Genomic_DNA"/>
</dbReference>
<dbReference type="Pfam" id="PF12172">
    <property type="entry name" value="zf-ChsH2"/>
    <property type="match status" value="1"/>
</dbReference>
<reference evidence="2" key="1">
    <citation type="submission" date="2021-02" db="EMBL/GenBank/DDBJ databases">
        <title>PHA producing bacteria isolated from coastal sediment in Guangdong, Shenzhen.</title>
        <authorList>
            <person name="Zheng W."/>
            <person name="Yu S."/>
            <person name="Huang Y."/>
        </authorList>
    </citation>
    <scope>NUCLEOTIDE SEQUENCE</scope>
    <source>
        <strain evidence="2">TN14-10</strain>
    </source>
</reference>
<dbReference type="InterPro" id="IPR016039">
    <property type="entry name" value="Thiolase-like"/>
</dbReference>
<dbReference type="GO" id="GO:0016746">
    <property type="term" value="F:acyltransferase activity"/>
    <property type="evidence" value="ECO:0007669"/>
    <property type="project" value="UniProtKB-KW"/>
</dbReference>
<sequence length="485" mass="53363">MSMMVGVETAACCIPYRRLSLPVIRGGRNDAAAPERAVAWFDEDSITMAVEAARQCLAYAQWPDIDGLILASTSSPYDEKQGASIVARALNLPSHVSTMDVAQSLRAGTTAIQYAVAAVKSGEMKRVLVLASDERAVAPGSPGEIDLGDGAVALLIGADDVKLALSGSRSTNNEMMDVWRRSGDRYLHSWEDRFIKKHGYQHVLVSAVREFCESYRCEVKDFSRVCLYAPDPRSHKTAVSELNVAKECVQDPFFGRVGNIGVGAALLQLVAAFESLNVGDRILLASYGDGADVLAFELVSAPPSHATVPRALERRKPVLRYQDFLSAKGLQHSEYADADYQGISATVQYRNAKENLGLVGQRCKSCDTHQFPRGRVCGQCGEKDSWEEVCYSRDFARLLTYTKDAFFPAPEPPTLAGIVEVERHSVDGGKSRGPRMHIQVAECEKDALRCGMQLKFVFRCIHRAGKRPNYFWKCVPIDERESQAV</sequence>
<evidence type="ECO:0000313" key="2">
    <source>
        <dbReference type="EMBL" id="MBN7796917.1"/>
    </source>
</evidence>
<gene>
    <name evidence="2" type="ORF">JYP50_09960</name>
</gene>
<dbReference type="SUPFAM" id="SSF50249">
    <property type="entry name" value="Nucleic acid-binding proteins"/>
    <property type="match status" value="1"/>
</dbReference>
<evidence type="ECO:0000313" key="3">
    <source>
        <dbReference type="Proteomes" id="UP000664303"/>
    </source>
</evidence>
<dbReference type="InterPro" id="IPR012340">
    <property type="entry name" value="NA-bd_OB-fold"/>
</dbReference>
<dbReference type="SUPFAM" id="SSF53901">
    <property type="entry name" value="Thiolase-like"/>
    <property type="match status" value="2"/>
</dbReference>
<dbReference type="PANTHER" id="PTHR34069:SF2">
    <property type="entry name" value="BETA-KETOACYL-[ACYL-CARRIER-PROTEIN] SYNTHASE III"/>
    <property type="match status" value="1"/>
</dbReference>
<dbReference type="InterPro" id="IPR022002">
    <property type="entry name" value="ChsH2_Znr"/>
</dbReference>
<keyword evidence="3" id="KW-1185">Reference proteome</keyword>
<dbReference type="CDD" id="cd00827">
    <property type="entry name" value="init_cond_enzymes"/>
    <property type="match status" value="1"/>
</dbReference>
<dbReference type="AlphaFoldDB" id="A0A939DG71"/>
<dbReference type="Gene3D" id="3.40.47.10">
    <property type="match status" value="1"/>
</dbReference>
<organism evidence="2 3">
    <name type="scientific">Parahaliea mediterranea</name>
    <dbReference type="NCBI Taxonomy" id="651086"/>
    <lineage>
        <taxon>Bacteria</taxon>
        <taxon>Pseudomonadati</taxon>
        <taxon>Pseudomonadota</taxon>
        <taxon>Gammaproteobacteria</taxon>
        <taxon>Cellvibrionales</taxon>
        <taxon>Halieaceae</taxon>
        <taxon>Parahaliea</taxon>
    </lineage>
</organism>
<evidence type="ECO:0000259" key="1">
    <source>
        <dbReference type="Pfam" id="PF12172"/>
    </source>
</evidence>
<dbReference type="PANTHER" id="PTHR34069">
    <property type="entry name" value="3-OXOACYL-[ACYL-CARRIER-PROTEIN] SYNTHASE 3"/>
    <property type="match status" value="1"/>
</dbReference>